<proteinExistence type="predicted"/>
<evidence type="ECO:0000256" key="2">
    <source>
        <dbReference type="SAM" id="MobiDB-lite"/>
    </source>
</evidence>
<accession>A0A4Y7LK27</accession>
<keyword evidence="1" id="KW-0175">Coiled coil</keyword>
<protein>
    <submittedName>
        <fullName evidence="3">Uncharacterized protein</fullName>
    </submittedName>
</protein>
<dbReference type="Gramene" id="RZC84591">
    <property type="protein sequence ID" value="RZC84591"/>
    <property type="gene ID" value="C5167_047373"/>
</dbReference>
<dbReference type="Proteomes" id="UP000316621">
    <property type="component" value="Chromosome 11"/>
</dbReference>
<reference evidence="3 4" key="1">
    <citation type="journal article" date="2018" name="Science">
        <title>The opium poppy genome and morphinan production.</title>
        <authorList>
            <person name="Guo L."/>
            <person name="Winzer T."/>
            <person name="Yang X."/>
            <person name="Li Y."/>
            <person name="Ning Z."/>
            <person name="He Z."/>
            <person name="Teodor R."/>
            <person name="Lu Y."/>
            <person name="Bowser T.A."/>
            <person name="Graham I.A."/>
            <person name="Ye K."/>
        </authorList>
    </citation>
    <scope>NUCLEOTIDE SEQUENCE [LARGE SCALE GENOMIC DNA]</scope>
    <source>
        <strain evidence="4">cv. HN1</strain>
        <tissue evidence="3">Leaves</tissue>
    </source>
</reference>
<feature type="compositionally biased region" description="Polar residues" evidence="2">
    <location>
        <begin position="147"/>
        <end position="188"/>
    </location>
</feature>
<organism evidence="3 4">
    <name type="scientific">Papaver somniferum</name>
    <name type="common">Opium poppy</name>
    <dbReference type="NCBI Taxonomy" id="3469"/>
    <lineage>
        <taxon>Eukaryota</taxon>
        <taxon>Viridiplantae</taxon>
        <taxon>Streptophyta</taxon>
        <taxon>Embryophyta</taxon>
        <taxon>Tracheophyta</taxon>
        <taxon>Spermatophyta</taxon>
        <taxon>Magnoliopsida</taxon>
        <taxon>Ranunculales</taxon>
        <taxon>Papaveraceae</taxon>
        <taxon>Papaveroideae</taxon>
        <taxon>Papaver</taxon>
    </lineage>
</organism>
<dbReference type="EMBL" id="CM010725">
    <property type="protein sequence ID" value="RZC84591.1"/>
    <property type="molecule type" value="Genomic_DNA"/>
</dbReference>
<dbReference type="OrthoDB" id="1996683at2759"/>
<keyword evidence="4" id="KW-1185">Reference proteome</keyword>
<evidence type="ECO:0000313" key="3">
    <source>
        <dbReference type="EMBL" id="RZC84591.1"/>
    </source>
</evidence>
<evidence type="ECO:0000313" key="4">
    <source>
        <dbReference type="Proteomes" id="UP000316621"/>
    </source>
</evidence>
<gene>
    <name evidence="3" type="ORF">C5167_047373</name>
</gene>
<feature type="region of interest" description="Disordered" evidence="2">
    <location>
        <begin position="141"/>
        <end position="188"/>
    </location>
</feature>
<feature type="coiled-coil region" evidence="1">
    <location>
        <begin position="261"/>
        <end position="347"/>
    </location>
</feature>
<name>A0A4Y7LK27_PAPSO</name>
<dbReference type="AlphaFoldDB" id="A0A4Y7LK27"/>
<evidence type="ECO:0000256" key="1">
    <source>
        <dbReference type="SAM" id="Coils"/>
    </source>
</evidence>
<feature type="compositionally biased region" description="Polar residues" evidence="2">
    <location>
        <begin position="215"/>
        <end position="230"/>
    </location>
</feature>
<feature type="region of interest" description="Disordered" evidence="2">
    <location>
        <begin position="215"/>
        <end position="242"/>
    </location>
</feature>
<sequence length="492" mass="56276">MADEIRGESRREPNSSKYVIFRNEFVDDMMFGFDRVGDGFDKAKSQVRAVYDQAVGDIDFSIAYIKAELTELESMYSGLRKDYLSYLNEAERKREGLRFEITVTRNPATDHSLKISNTQLTENPIIRDHDSEFFNEFDTIAFDDQDNPSSTDPTQKTFLSTSHSDLTQNTDISTSHTDLDQENPSTDLTQKALSTSHSDLTQNTGLSTSHTELTVENQNPDQNVENQQPENQRRKKKQSKELVVRTTGAVTRSLKKIVDARTRLEKMAVAAESEAARLVNARSTSKTTRRKSRVRVVPQIQLNENILNQQQNHVNQVQNLLNQQNLQPNQQQNLLNLQDQQQNLEDNDINPDDPPNLEVNVPRFPHQLFDLLNSGPGYIKWFGVASFVVPSIIAFNQQHNPAIIGNWDAIKDQLRNHDFCVHECVEDTARFHRKYFTKFSKAEHLDLIGENQRDGRMNPNDFEEQVEDEAWAKELAEAPGTNFHKMAATLLP</sequence>